<evidence type="ECO:0000256" key="5">
    <source>
        <dbReference type="RuleBase" id="RU003330"/>
    </source>
</evidence>
<dbReference type="InterPro" id="IPR027417">
    <property type="entry name" value="P-loop_NTPase"/>
</dbReference>
<dbReference type="Pfam" id="PF00406">
    <property type="entry name" value="ADK"/>
    <property type="match status" value="1"/>
</dbReference>
<accession>A0A934VTK0</accession>
<dbReference type="Proteomes" id="UP000617628">
    <property type="component" value="Unassembled WGS sequence"/>
</dbReference>
<keyword evidence="3 6" id="KW-0547">Nucleotide-binding</keyword>
<comment type="catalytic activity">
    <reaction evidence="6">
        <text>AMP + ATP = 2 ADP</text>
        <dbReference type="Rhea" id="RHEA:12973"/>
        <dbReference type="ChEBI" id="CHEBI:30616"/>
        <dbReference type="ChEBI" id="CHEBI:456215"/>
        <dbReference type="ChEBI" id="CHEBI:456216"/>
        <dbReference type="EC" id="2.7.4.3"/>
    </reaction>
</comment>
<evidence type="ECO:0000313" key="9">
    <source>
        <dbReference type="Proteomes" id="UP000617628"/>
    </source>
</evidence>
<gene>
    <name evidence="8" type="ORF">JIN87_23165</name>
</gene>
<dbReference type="RefSeq" id="WP_200358029.1">
    <property type="nucleotide sequence ID" value="NZ_JAENIL010000058.1"/>
</dbReference>
<evidence type="ECO:0000256" key="4">
    <source>
        <dbReference type="ARBA" id="ARBA00022777"/>
    </source>
</evidence>
<dbReference type="GO" id="GO:0005737">
    <property type="term" value="C:cytoplasm"/>
    <property type="evidence" value="ECO:0007669"/>
    <property type="project" value="UniProtKB-SubCell"/>
</dbReference>
<dbReference type="EC" id="2.7.4.3" evidence="6"/>
<dbReference type="GO" id="GO:0004017">
    <property type="term" value="F:AMP kinase activity"/>
    <property type="evidence" value="ECO:0007669"/>
    <property type="project" value="UniProtKB-EC"/>
</dbReference>
<sequence length="414" mass="47790">MSDETLKPSEASEGEANTDTAVRHQDLEVKDAQIIFNTVWNKLEEKYGRTRLHFPQELILLGGAPGAGKGTNTPFIQDVRGLTAEPIVVSSLLDTPEMRKIKDAGGMVGDTEVIGILLEKLLEPDYEDGAILDGFPRTFVQVECMKMLYHKMLQLRAEYFHTEYRSQFRQPLIHIMMLFIDEKESVERQLKRGREIAEHNEEVRETGIGEVKELRATDLDPKAAQRRYRVFKEATYDALQSLREVFHYHFINAQGGLPEVRQNIIKELQYQSSLELDPRTFDSLHRLPIASKIVEHARQQLVRRLDKYEMEDTDLFHSVIDFIEDKIMPIVLHHAITGSAHINSEDPLLDNQHAMAMLIDIFSERGYHASVDLHKIEIPETFDLETGQIRCRMKKVFRITIRFKGSEIRRGLEL</sequence>
<evidence type="ECO:0000256" key="2">
    <source>
        <dbReference type="ARBA" id="ARBA00022727"/>
    </source>
</evidence>
<keyword evidence="9" id="KW-1185">Reference proteome</keyword>
<keyword evidence="4 5" id="KW-0418">Kinase</keyword>
<dbReference type="PRINTS" id="PR00094">
    <property type="entry name" value="ADENYLTKNASE"/>
</dbReference>
<evidence type="ECO:0000256" key="1">
    <source>
        <dbReference type="ARBA" id="ARBA00022679"/>
    </source>
</evidence>
<organism evidence="8 9">
    <name type="scientific">Pelagicoccus mobilis</name>
    <dbReference type="NCBI Taxonomy" id="415221"/>
    <lineage>
        <taxon>Bacteria</taxon>
        <taxon>Pseudomonadati</taxon>
        <taxon>Verrucomicrobiota</taxon>
        <taxon>Opitutia</taxon>
        <taxon>Puniceicoccales</taxon>
        <taxon>Pelagicoccaceae</taxon>
        <taxon>Pelagicoccus</taxon>
    </lineage>
</organism>
<dbReference type="PANTHER" id="PTHR23359">
    <property type="entry name" value="NUCLEOTIDE KINASE"/>
    <property type="match status" value="1"/>
</dbReference>
<evidence type="ECO:0000256" key="6">
    <source>
        <dbReference type="RuleBase" id="RU003331"/>
    </source>
</evidence>
<keyword evidence="2" id="KW-0545">Nucleotide biosynthesis</keyword>
<dbReference type="InterPro" id="IPR000850">
    <property type="entry name" value="Adenylat/UMP-CMP_kin"/>
</dbReference>
<keyword evidence="1 5" id="KW-0808">Transferase</keyword>
<dbReference type="SUPFAM" id="SSF52540">
    <property type="entry name" value="P-loop containing nucleoside triphosphate hydrolases"/>
    <property type="match status" value="1"/>
</dbReference>
<dbReference type="PROSITE" id="PS00113">
    <property type="entry name" value="ADENYLATE_KINASE"/>
    <property type="match status" value="1"/>
</dbReference>
<dbReference type="Gene3D" id="3.40.50.300">
    <property type="entry name" value="P-loop containing nucleotide triphosphate hydrolases"/>
    <property type="match status" value="1"/>
</dbReference>
<protein>
    <recommendedName>
        <fullName evidence="6">Adenylate kinase</fullName>
        <ecNumber evidence="6">2.7.4.3</ecNumber>
    </recommendedName>
</protein>
<proteinExistence type="inferred from homology"/>
<reference evidence="8" key="1">
    <citation type="submission" date="2021-01" db="EMBL/GenBank/DDBJ databases">
        <title>Modified the classification status of verrucomicrobia.</title>
        <authorList>
            <person name="Feng X."/>
        </authorList>
    </citation>
    <scope>NUCLEOTIDE SEQUENCE</scope>
    <source>
        <strain evidence="8">KCTC 13126</strain>
    </source>
</reference>
<dbReference type="InterPro" id="IPR033690">
    <property type="entry name" value="Adenylat_kinase_CS"/>
</dbReference>
<evidence type="ECO:0000256" key="3">
    <source>
        <dbReference type="ARBA" id="ARBA00022741"/>
    </source>
</evidence>
<dbReference type="CDD" id="cd01428">
    <property type="entry name" value="ADK"/>
    <property type="match status" value="1"/>
</dbReference>
<keyword evidence="6" id="KW-0067">ATP-binding</keyword>
<dbReference type="AlphaFoldDB" id="A0A934VTK0"/>
<comment type="similarity">
    <text evidence="5">Belongs to the adenylate kinase family.</text>
</comment>
<feature type="region of interest" description="Disordered" evidence="7">
    <location>
        <begin position="1"/>
        <end position="22"/>
    </location>
</feature>
<comment type="caution">
    <text evidence="8">The sequence shown here is derived from an EMBL/GenBank/DDBJ whole genome shotgun (WGS) entry which is preliminary data.</text>
</comment>
<dbReference type="GO" id="GO:0005524">
    <property type="term" value="F:ATP binding"/>
    <property type="evidence" value="ECO:0007669"/>
    <property type="project" value="UniProtKB-KW"/>
</dbReference>
<comment type="subcellular location">
    <subcellularLocation>
        <location evidence="6">Cytoplasm</location>
    </subcellularLocation>
</comment>
<name>A0A934VTK0_9BACT</name>
<evidence type="ECO:0000256" key="7">
    <source>
        <dbReference type="SAM" id="MobiDB-lite"/>
    </source>
</evidence>
<comment type="subunit">
    <text evidence="6">Monomer.</text>
</comment>
<evidence type="ECO:0000313" key="8">
    <source>
        <dbReference type="EMBL" id="MBK1879803.1"/>
    </source>
</evidence>
<dbReference type="EMBL" id="JAENIL010000058">
    <property type="protein sequence ID" value="MBK1879803.1"/>
    <property type="molecule type" value="Genomic_DNA"/>
</dbReference>